<dbReference type="KEGG" id="sna:Snas_0054"/>
<dbReference type="HOGENOM" id="CLU_198395_0_0_11"/>
<protein>
    <submittedName>
        <fullName evidence="2">Uncharacterized protein</fullName>
    </submittedName>
</protein>
<dbReference type="RefSeq" id="WP_013015347.1">
    <property type="nucleotide sequence ID" value="NC_013947.1"/>
</dbReference>
<keyword evidence="1" id="KW-0812">Transmembrane</keyword>
<evidence type="ECO:0000313" key="3">
    <source>
        <dbReference type="Proteomes" id="UP000000844"/>
    </source>
</evidence>
<evidence type="ECO:0000256" key="1">
    <source>
        <dbReference type="SAM" id="Phobius"/>
    </source>
</evidence>
<evidence type="ECO:0000313" key="2">
    <source>
        <dbReference type="EMBL" id="ADD39776.1"/>
    </source>
</evidence>
<dbReference type="STRING" id="446470.Snas_0054"/>
<sequence length="77" mass="8269">MRKVLQVLGLYLVIAGISGTLDHVAIQPIMGVVFNAFNRFLLPHLDALKGYEVPANLSLSVVGAVLLLAVGRREKTA</sequence>
<dbReference type="EMBL" id="CP001778">
    <property type="protein sequence ID" value="ADD39776.1"/>
    <property type="molecule type" value="Genomic_DNA"/>
</dbReference>
<keyword evidence="1" id="KW-1133">Transmembrane helix</keyword>
<proteinExistence type="predicted"/>
<name>D3Q0B2_STANL</name>
<gene>
    <name evidence="2" type="ordered locus">Snas_0054</name>
</gene>
<dbReference type="OrthoDB" id="3637911at2"/>
<keyword evidence="1" id="KW-0472">Membrane</keyword>
<reference evidence="2 3" key="1">
    <citation type="journal article" date="2009" name="Stand. Genomic Sci.">
        <title>Complete genome sequence of Stackebrandtia nassauensis type strain (LLR-40K-21).</title>
        <authorList>
            <person name="Munk C."/>
            <person name="Lapidus A."/>
            <person name="Copeland A."/>
            <person name="Jando M."/>
            <person name="Mayilraj S."/>
            <person name="Glavina Del Rio T."/>
            <person name="Nolan M."/>
            <person name="Chen F."/>
            <person name="Lucas S."/>
            <person name="Tice H."/>
            <person name="Cheng J.F."/>
            <person name="Han C."/>
            <person name="Detter J.C."/>
            <person name="Bruce D."/>
            <person name="Goodwin L."/>
            <person name="Chain P."/>
            <person name="Pitluck S."/>
            <person name="Goker M."/>
            <person name="Ovchinikova G."/>
            <person name="Pati A."/>
            <person name="Ivanova N."/>
            <person name="Mavromatis K."/>
            <person name="Chen A."/>
            <person name="Palaniappan K."/>
            <person name="Land M."/>
            <person name="Hauser L."/>
            <person name="Chang Y.J."/>
            <person name="Jeffries C.D."/>
            <person name="Bristow J."/>
            <person name="Eisen J.A."/>
            <person name="Markowitz V."/>
            <person name="Hugenholtz P."/>
            <person name="Kyrpides N.C."/>
            <person name="Klenk H.P."/>
        </authorList>
    </citation>
    <scope>NUCLEOTIDE SEQUENCE [LARGE SCALE GENOMIC DNA]</scope>
    <source>
        <strain evidence="3">DSM 44728 / CIP 108903 / NRRL B-16338 / NBRC 102104 / LLR-40K-21</strain>
    </source>
</reference>
<dbReference type="AlphaFoldDB" id="D3Q0B2"/>
<feature type="transmembrane region" description="Helical" evidence="1">
    <location>
        <begin position="55"/>
        <end position="71"/>
    </location>
</feature>
<dbReference type="eggNOG" id="ENOG502ZGKU">
    <property type="taxonomic scope" value="Bacteria"/>
</dbReference>
<accession>D3Q0B2</accession>
<keyword evidence="3" id="KW-1185">Reference proteome</keyword>
<organism evidence="2 3">
    <name type="scientific">Stackebrandtia nassauensis (strain DSM 44728 / CIP 108903 / NRRL B-16338 / NBRC 102104 / LLR-40K-21)</name>
    <dbReference type="NCBI Taxonomy" id="446470"/>
    <lineage>
        <taxon>Bacteria</taxon>
        <taxon>Bacillati</taxon>
        <taxon>Actinomycetota</taxon>
        <taxon>Actinomycetes</taxon>
        <taxon>Glycomycetales</taxon>
        <taxon>Glycomycetaceae</taxon>
        <taxon>Stackebrandtia</taxon>
    </lineage>
</organism>
<dbReference type="Proteomes" id="UP000000844">
    <property type="component" value="Chromosome"/>
</dbReference>